<evidence type="ECO:0000256" key="1">
    <source>
        <dbReference type="SAM" id="Phobius"/>
    </source>
</evidence>
<dbReference type="InParanoid" id="A0A2P5E7K5"/>
<dbReference type="Proteomes" id="UP000237000">
    <property type="component" value="Unassembled WGS sequence"/>
</dbReference>
<sequence length="60" mass="6972">MLDIMHVVEESRSFSVVWDRSRAFKIDPQVPLQLTIGVVVVVGVNVDIGTMRARRDQYWR</sequence>
<keyword evidence="1" id="KW-0472">Membrane</keyword>
<reference evidence="3" key="1">
    <citation type="submission" date="2016-06" db="EMBL/GenBank/DDBJ databases">
        <title>Parallel loss of symbiosis genes in relatives of nitrogen-fixing non-legume Parasponia.</title>
        <authorList>
            <person name="Van Velzen R."/>
            <person name="Holmer R."/>
            <person name="Bu F."/>
            <person name="Rutten L."/>
            <person name="Van Zeijl A."/>
            <person name="Liu W."/>
            <person name="Santuari L."/>
            <person name="Cao Q."/>
            <person name="Sharma T."/>
            <person name="Shen D."/>
            <person name="Roswanjaya Y."/>
            <person name="Wardhani T."/>
            <person name="Kalhor M.S."/>
            <person name="Jansen J."/>
            <person name="Van den Hoogen J."/>
            <person name="Gungor B."/>
            <person name="Hartog M."/>
            <person name="Hontelez J."/>
            <person name="Verver J."/>
            <person name="Yang W.-C."/>
            <person name="Schijlen E."/>
            <person name="Repin R."/>
            <person name="Schilthuizen M."/>
            <person name="Schranz E."/>
            <person name="Heidstra R."/>
            <person name="Miyata K."/>
            <person name="Fedorova E."/>
            <person name="Kohlen W."/>
            <person name="Bisseling T."/>
            <person name="Smit S."/>
            <person name="Geurts R."/>
        </authorList>
    </citation>
    <scope>NUCLEOTIDE SEQUENCE [LARGE SCALE GENOMIC DNA]</scope>
    <source>
        <strain evidence="3">cv. RG33-2</strain>
    </source>
</reference>
<dbReference type="EMBL" id="JXTC01000215">
    <property type="protein sequence ID" value="PON81524.1"/>
    <property type="molecule type" value="Genomic_DNA"/>
</dbReference>
<evidence type="ECO:0000313" key="3">
    <source>
        <dbReference type="Proteomes" id="UP000237000"/>
    </source>
</evidence>
<keyword evidence="1" id="KW-0812">Transmembrane</keyword>
<gene>
    <name evidence="2" type="ORF">TorRG33x02_227160</name>
</gene>
<organism evidence="2 3">
    <name type="scientific">Trema orientale</name>
    <name type="common">Charcoal tree</name>
    <name type="synonym">Celtis orientalis</name>
    <dbReference type="NCBI Taxonomy" id="63057"/>
    <lineage>
        <taxon>Eukaryota</taxon>
        <taxon>Viridiplantae</taxon>
        <taxon>Streptophyta</taxon>
        <taxon>Embryophyta</taxon>
        <taxon>Tracheophyta</taxon>
        <taxon>Spermatophyta</taxon>
        <taxon>Magnoliopsida</taxon>
        <taxon>eudicotyledons</taxon>
        <taxon>Gunneridae</taxon>
        <taxon>Pentapetalae</taxon>
        <taxon>rosids</taxon>
        <taxon>fabids</taxon>
        <taxon>Rosales</taxon>
        <taxon>Cannabaceae</taxon>
        <taxon>Trema</taxon>
    </lineage>
</organism>
<accession>A0A2P5E7K5</accession>
<keyword evidence="1" id="KW-1133">Transmembrane helix</keyword>
<keyword evidence="3" id="KW-1185">Reference proteome</keyword>
<proteinExistence type="predicted"/>
<feature type="transmembrane region" description="Helical" evidence="1">
    <location>
        <begin position="30"/>
        <end position="50"/>
    </location>
</feature>
<dbReference type="AlphaFoldDB" id="A0A2P5E7K5"/>
<evidence type="ECO:0000313" key="2">
    <source>
        <dbReference type="EMBL" id="PON81524.1"/>
    </source>
</evidence>
<name>A0A2P5E7K5_TREOI</name>
<comment type="caution">
    <text evidence="2">The sequence shown here is derived from an EMBL/GenBank/DDBJ whole genome shotgun (WGS) entry which is preliminary data.</text>
</comment>
<protein>
    <submittedName>
        <fullName evidence="2">Uncharacterized protein</fullName>
    </submittedName>
</protein>